<feature type="region of interest" description="Disordered" evidence="1">
    <location>
        <begin position="179"/>
        <end position="207"/>
    </location>
</feature>
<dbReference type="InterPro" id="IPR045962">
    <property type="entry name" value="DUF6382"/>
</dbReference>
<gene>
    <name evidence="3" type="ORF">OCV63_11165</name>
</gene>
<dbReference type="RefSeq" id="WP_158363881.1">
    <property type="nucleotide sequence ID" value="NZ_JAOQKC010000014.1"/>
</dbReference>
<protein>
    <submittedName>
        <fullName evidence="3">FHA domain-containing protein</fullName>
    </submittedName>
</protein>
<dbReference type="CDD" id="cd00060">
    <property type="entry name" value="FHA"/>
    <property type="match status" value="1"/>
</dbReference>
<feature type="domain" description="FHA" evidence="2">
    <location>
        <begin position="273"/>
        <end position="323"/>
    </location>
</feature>
<dbReference type="Gene3D" id="2.60.200.20">
    <property type="match status" value="1"/>
</dbReference>
<dbReference type="Pfam" id="PF19909">
    <property type="entry name" value="DUF6382"/>
    <property type="match status" value="1"/>
</dbReference>
<proteinExistence type="predicted"/>
<dbReference type="Proteomes" id="UP001652461">
    <property type="component" value="Unassembled WGS sequence"/>
</dbReference>
<evidence type="ECO:0000259" key="2">
    <source>
        <dbReference type="PROSITE" id="PS50006"/>
    </source>
</evidence>
<dbReference type="Pfam" id="PF00498">
    <property type="entry name" value="FHA"/>
    <property type="match status" value="1"/>
</dbReference>
<evidence type="ECO:0000313" key="3">
    <source>
        <dbReference type="EMBL" id="MCU6697446.1"/>
    </source>
</evidence>
<name>A0ABT2RYS4_9FIRM</name>
<sequence>MEVSYRRELDHNYLVLEEKEYEENYQVQMLLKNRIPGFLECRMTRVDRDASFYYEITSRQNLRLVLERKRISLTELVKLLEGLENAAATCEEYLLDSERILLQPDFIYLDPDTWKIRVCFYPFEEQDMGGALLGLAEYLLDHLDRQDSGAVTLGYEFYRMAGEENPSIRKLLEEWGEGVAGKDTEGQSESPDVEKQEERKPERFCGETVERSGSGTVRYRESLPENRLAENFPEWVDTASGGTACLAHVREPGLFLRSESAAYPDLRIMKESFLVGKKKDAVDGWLKVRGISRIHAKISREEDCYYLTDLNSTNGTFLNGGRLGVNEKARLRPGDSVGFADVRYVVEG</sequence>
<dbReference type="InterPro" id="IPR008984">
    <property type="entry name" value="SMAD_FHA_dom_sf"/>
</dbReference>
<dbReference type="PROSITE" id="PS50006">
    <property type="entry name" value="FHA_DOMAIN"/>
    <property type="match status" value="1"/>
</dbReference>
<evidence type="ECO:0000256" key="1">
    <source>
        <dbReference type="SAM" id="MobiDB-lite"/>
    </source>
</evidence>
<dbReference type="SMART" id="SM00240">
    <property type="entry name" value="FHA"/>
    <property type="match status" value="1"/>
</dbReference>
<organism evidence="3 4">
    <name type="scientific">Laedolimicola ammoniilytica</name>
    <dbReference type="NCBI Taxonomy" id="2981771"/>
    <lineage>
        <taxon>Bacteria</taxon>
        <taxon>Bacillati</taxon>
        <taxon>Bacillota</taxon>
        <taxon>Clostridia</taxon>
        <taxon>Lachnospirales</taxon>
        <taxon>Lachnospiraceae</taxon>
        <taxon>Laedolimicola</taxon>
    </lineage>
</organism>
<dbReference type="PANTHER" id="PTHR23308">
    <property type="entry name" value="NUCLEAR INHIBITOR OF PROTEIN PHOSPHATASE-1"/>
    <property type="match status" value="1"/>
</dbReference>
<reference evidence="3 4" key="1">
    <citation type="journal article" date="2021" name="ISME Commun">
        <title>Automated analysis of genomic sequences facilitates high-throughput and comprehensive description of bacteria.</title>
        <authorList>
            <person name="Hitch T.C.A."/>
        </authorList>
    </citation>
    <scope>NUCLEOTIDE SEQUENCE [LARGE SCALE GENOMIC DNA]</scope>
    <source>
        <strain evidence="3 4">Sanger_04</strain>
    </source>
</reference>
<dbReference type="SUPFAM" id="SSF49879">
    <property type="entry name" value="SMAD/FHA domain"/>
    <property type="match status" value="1"/>
</dbReference>
<comment type="caution">
    <text evidence="3">The sequence shown here is derived from an EMBL/GenBank/DDBJ whole genome shotgun (WGS) entry which is preliminary data.</text>
</comment>
<feature type="compositionally biased region" description="Basic and acidic residues" evidence="1">
    <location>
        <begin position="192"/>
        <end position="207"/>
    </location>
</feature>
<evidence type="ECO:0000313" key="4">
    <source>
        <dbReference type="Proteomes" id="UP001652461"/>
    </source>
</evidence>
<dbReference type="InterPro" id="IPR050923">
    <property type="entry name" value="Cell_Proc_Reg/RNA_Proc"/>
</dbReference>
<accession>A0ABT2RYS4</accession>
<dbReference type="InterPro" id="IPR000253">
    <property type="entry name" value="FHA_dom"/>
</dbReference>
<keyword evidence="4" id="KW-1185">Reference proteome</keyword>
<dbReference type="EMBL" id="JAOQKC010000014">
    <property type="protein sequence ID" value="MCU6697446.1"/>
    <property type="molecule type" value="Genomic_DNA"/>
</dbReference>